<evidence type="ECO:0000256" key="2">
    <source>
        <dbReference type="ARBA" id="ARBA00022475"/>
    </source>
</evidence>
<reference evidence="10" key="1">
    <citation type="submission" date="2018-06" db="EMBL/GenBank/DDBJ databases">
        <authorList>
            <person name="Zhirakovskaya E."/>
        </authorList>
    </citation>
    <scope>NUCLEOTIDE SEQUENCE</scope>
</reference>
<dbReference type="GO" id="GO:0051301">
    <property type="term" value="P:cell division"/>
    <property type="evidence" value="ECO:0007669"/>
    <property type="project" value="UniProtKB-KW"/>
</dbReference>
<evidence type="ECO:0000256" key="1">
    <source>
        <dbReference type="ARBA" id="ARBA00004651"/>
    </source>
</evidence>
<dbReference type="EMBL" id="UOFD01000002">
    <property type="protein sequence ID" value="VAW50100.1"/>
    <property type="molecule type" value="Genomic_DNA"/>
</dbReference>
<dbReference type="GO" id="GO:0006508">
    <property type="term" value="P:proteolysis"/>
    <property type="evidence" value="ECO:0007669"/>
    <property type="project" value="UniProtKB-KW"/>
</dbReference>
<evidence type="ECO:0000259" key="9">
    <source>
        <dbReference type="Pfam" id="PF11984"/>
    </source>
</evidence>
<evidence type="ECO:0000256" key="8">
    <source>
        <dbReference type="SAM" id="Phobius"/>
    </source>
</evidence>
<dbReference type="InterPro" id="IPR026491">
    <property type="entry name" value="ExosortD_VPLPA"/>
</dbReference>
<feature type="transmembrane region" description="Helical" evidence="8">
    <location>
        <begin position="269"/>
        <end position="290"/>
    </location>
</feature>
<dbReference type="Pfam" id="PF09721">
    <property type="entry name" value="Exosortase_EpsH"/>
    <property type="match status" value="1"/>
</dbReference>
<sequence length="529" mass="59731">MTVLNNTEVSEETVREVVWKDTMFTLAILLASLGLLIFISFDSLSTMVYTWDSREEYSHGYLIPFITAFLLWQRKDLLEKEEFSADWIGVLLAVAGSAIVIIGNISATHVISLYGFLITLVGITYAYMGSAARIIVVPILFLFFMIPLPGIFLFRLSSELQLISSQIGVEVIRLFDISVFLEGNVIDLGKFKLQVVEACSGLRYLFPLLSLSFIAAYFFSVAYWKRIVIVVSSIPITIFMNSFRIGVIGVLVEYYGIEQAEGFLHDFEGWVVFMFSIGLILLEMWLILILGKDKRSFDEVFGIYYPAETPENASINYRKLSSTLIAALSILTISSVITLVLGQRADVNLERKEFSQFPMQIGEWEGREGSIPQASLDLLKLDDYIVADYQKGDNSTDFYVAYYDKQETGGAAHSPKTCLPGGGWRILSHTEITLENTPLSAPINRFVIGQGEHKQLVYYWFQQRGKTIASEYAVKWHMLVDSIKDNRTDGALVRLTTLVPTHENIEVADKRLLEFAQQVTPVLQDYIPD</sequence>
<feature type="transmembrane region" description="Helical" evidence="8">
    <location>
        <begin position="324"/>
        <end position="342"/>
    </location>
</feature>
<keyword evidence="7 8" id="KW-0472">Membrane</keyword>
<feature type="transmembrane region" description="Helical" evidence="8">
    <location>
        <begin position="204"/>
        <end position="224"/>
    </location>
</feature>
<feature type="transmembrane region" description="Helical" evidence="8">
    <location>
        <begin position="57"/>
        <end position="73"/>
    </location>
</feature>
<keyword evidence="5" id="KW-0378">Hydrolase</keyword>
<dbReference type="NCBIfam" id="TIGR04152">
    <property type="entry name" value="exosort_VPLPA"/>
    <property type="match status" value="1"/>
</dbReference>
<keyword evidence="3" id="KW-0645">Protease</keyword>
<dbReference type="InterPro" id="IPR013426">
    <property type="entry name" value="EpsH-like"/>
</dbReference>
<organism evidence="10">
    <name type="scientific">hydrothermal vent metagenome</name>
    <dbReference type="NCBI Taxonomy" id="652676"/>
    <lineage>
        <taxon>unclassified sequences</taxon>
        <taxon>metagenomes</taxon>
        <taxon>ecological metagenomes</taxon>
    </lineage>
</organism>
<dbReference type="NCBIfam" id="TIGR02914">
    <property type="entry name" value="EpsI_fam"/>
    <property type="match status" value="1"/>
</dbReference>
<comment type="subcellular location">
    <subcellularLocation>
        <location evidence="1">Cell membrane</location>
        <topology evidence="1">Multi-pass membrane protein</topology>
    </subcellularLocation>
</comment>
<dbReference type="InterPro" id="IPR019127">
    <property type="entry name" value="Exosortase"/>
</dbReference>
<feature type="domain" description="Methanolan biosynthesis EpsI" evidence="9">
    <location>
        <begin position="327"/>
        <end position="526"/>
    </location>
</feature>
<evidence type="ECO:0000256" key="7">
    <source>
        <dbReference type="ARBA" id="ARBA00023136"/>
    </source>
</evidence>
<evidence type="ECO:0000256" key="4">
    <source>
        <dbReference type="ARBA" id="ARBA00022692"/>
    </source>
</evidence>
<gene>
    <name evidence="10" type="ORF">MNBD_GAMMA06-62</name>
</gene>
<dbReference type="InterPro" id="IPR014263">
    <property type="entry name" value="Methanolan_biosynth_EpsI"/>
</dbReference>
<evidence type="ECO:0000256" key="5">
    <source>
        <dbReference type="ARBA" id="ARBA00022801"/>
    </source>
</evidence>
<feature type="transmembrane region" description="Helical" evidence="8">
    <location>
        <begin position="111"/>
        <end position="128"/>
    </location>
</feature>
<accession>A0A3B0WCF5</accession>
<evidence type="ECO:0000256" key="6">
    <source>
        <dbReference type="ARBA" id="ARBA00022989"/>
    </source>
</evidence>
<feature type="transmembrane region" description="Helical" evidence="8">
    <location>
        <begin position="135"/>
        <end position="154"/>
    </location>
</feature>
<protein>
    <submittedName>
        <fullName evidence="10">Cell division protein FtsW</fullName>
    </submittedName>
</protein>
<keyword evidence="10" id="KW-0132">Cell division</keyword>
<proteinExistence type="predicted"/>
<name>A0A3B0WCF5_9ZZZZ</name>
<keyword evidence="2" id="KW-1003">Cell membrane</keyword>
<keyword evidence="10" id="KW-0131">Cell cycle</keyword>
<dbReference type="Pfam" id="PF11984">
    <property type="entry name" value="DUF3485"/>
    <property type="match status" value="1"/>
</dbReference>
<evidence type="ECO:0000313" key="10">
    <source>
        <dbReference type="EMBL" id="VAW50100.1"/>
    </source>
</evidence>
<evidence type="ECO:0000256" key="3">
    <source>
        <dbReference type="ARBA" id="ARBA00022670"/>
    </source>
</evidence>
<dbReference type="AlphaFoldDB" id="A0A3B0WCF5"/>
<dbReference type="NCBIfam" id="TIGR04178">
    <property type="entry name" value="exo_archaeo"/>
    <property type="match status" value="1"/>
</dbReference>
<dbReference type="NCBIfam" id="TIGR02602">
    <property type="entry name" value="8TM_EpsH"/>
    <property type="match status" value="1"/>
</dbReference>
<keyword evidence="6 8" id="KW-1133">Transmembrane helix</keyword>
<feature type="transmembrane region" description="Helical" evidence="8">
    <location>
        <begin position="24"/>
        <end position="51"/>
    </location>
</feature>
<dbReference type="GO" id="GO:0008233">
    <property type="term" value="F:peptidase activity"/>
    <property type="evidence" value="ECO:0007669"/>
    <property type="project" value="UniProtKB-KW"/>
</dbReference>
<dbReference type="InterPro" id="IPR026392">
    <property type="entry name" value="Exo/Archaeosortase_dom"/>
</dbReference>
<feature type="transmembrane region" description="Helical" evidence="8">
    <location>
        <begin position="236"/>
        <end position="257"/>
    </location>
</feature>
<dbReference type="GO" id="GO:0005886">
    <property type="term" value="C:plasma membrane"/>
    <property type="evidence" value="ECO:0007669"/>
    <property type="project" value="UniProtKB-SubCell"/>
</dbReference>
<keyword evidence="4 8" id="KW-0812">Transmembrane</keyword>
<feature type="transmembrane region" description="Helical" evidence="8">
    <location>
        <begin position="85"/>
        <end position="105"/>
    </location>
</feature>